<evidence type="ECO:0000259" key="2">
    <source>
        <dbReference type="PROSITE" id="PS50110"/>
    </source>
</evidence>
<protein>
    <submittedName>
        <fullName evidence="4">DNA-binding response regulator</fullName>
    </submittedName>
</protein>
<evidence type="ECO:0000259" key="3">
    <source>
        <dbReference type="PROSITE" id="PS50930"/>
    </source>
</evidence>
<dbReference type="InterPro" id="IPR046947">
    <property type="entry name" value="LytR-like"/>
</dbReference>
<accession>A0ABQ4N7K6</accession>
<evidence type="ECO:0000313" key="5">
    <source>
        <dbReference type="Proteomes" id="UP000680304"/>
    </source>
</evidence>
<dbReference type="RefSeq" id="WP_213528889.1">
    <property type="nucleotide sequence ID" value="NZ_BOVJ01000075.1"/>
</dbReference>
<dbReference type="Gene3D" id="3.40.50.2300">
    <property type="match status" value="1"/>
</dbReference>
<keyword evidence="4" id="KW-0238">DNA-binding</keyword>
<dbReference type="EMBL" id="BOVJ01000075">
    <property type="protein sequence ID" value="GIQ63901.1"/>
    <property type="molecule type" value="Genomic_DNA"/>
</dbReference>
<dbReference type="Pfam" id="PF00072">
    <property type="entry name" value="Response_reg"/>
    <property type="match status" value="1"/>
</dbReference>
<organism evidence="4 5">
    <name type="scientific">Paenibacillus cisolokensis</name>
    <dbReference type="NCBI Taxonomy" id="1658519"/>
    <lineage>
        <taxon>Bacteria</taxon>
        <taxon>Bacillati</taxon>
        <taxon>Bacillota</taxon>
        <taxon>Bacilli</taxon>
        <taxon>Bacillales</taxon>
        <taxon>Paenibacillaceae</taxon>
        <taxon>Paenibacillus</taxon>
    </lineage>
</organism>
<gene>
    <name evidence="4" type="primary">lytR_2</name>
    <name evidence="4" type="ORF">PACILC2_24690</name>
</gene>
<keyword evidence="1" id="KW-0597">Phosphoprotein</keyword>
<evidence type="ECO:0000256" key="1">
    <source>
        <dbReference type="PROSITE-ProRule" id="PRU00169"/>
    </source>
</evidence>
<dbReference type="InterPro" id="IPR001789">
    <property type="entry name" value="Sig_transdc_resp-reg_receiver"/>
</dbReference>
<dbReference type="InterPro" id="IPR011006">
    <property type="entry name" value="CheY-like_superfamily"/>
</dbReference>
<sequence>MLRAFIVDDEPLARDELAYILRRTKRVDVIGEAESLEQAAEQIGQYKPDAVFLDIQLAEDSGLELAARLVRDDERPDIVFATAYDEHALKAFELNAADYILKPFDESRIRQTVEKLIRLRDARDAVSTRKAAPQLAPERTDKLAIMVDDRILLVPVSQILYIGSEEGKTVIATESGQKYTVAEPLVVFEQKLRNTPIVRVHRAYLANMDGIVEIQPWFHSTYNLMMKDGSKVPVSRTYTKELKQLIGL</sequence>
<dbReference type="SUPFAM" id="SSF52172">
    <property type="entry name" value="CheY-like"/>
    <property type="match status" value="1"/>
</dbReference>
<dbReference type="SMART" id="SM00850">
    <property type="entry name" value="LytTR"/>
    <property type="match status" value="1"/>
</dbReference>
<evidence type="ECO:0000313" key="4">
    <source>
        <dbReference type="EMBL" id="GIQ63901.1"/>
    </source>
</evidence>
<dbReference type="InterPro" id="IPR007492">
    <property type="entry name" value="LytTR_DNA-bd_dom"/>
</dbReference>
<dbReference type="Gene3D" id="2.20.25.10">
    <property type="match status" value="1"/>
</dbReference>
<dbReference type="Gene3D" id="2.40.50.40">
    <property type="match status" value="1"/>
</dbReference>
<dbReference type="GO" id="GO:0003677">
    <property type="term" value="F:DNA binding"/>
    <property type="evidence" value="ECO:0007669"/>
    <property type="project" value="UniProtKB-KW"/>
</dbReference>
<feature type="domain" description="Response regulatory" evidence="2">
    <location>
        <begin position="3"/>
        <end position="117"/>
    </location>
</feature>
<dbReference type="PROSITE" id="PS50930">
    <property type="entry name" value="HTH_LYTTR"/>
    <property type="match status" value="1"/>
</dbReference>
<dbReference type="SMART" id="SM00448">
    <property type="entry name" value="REC"/>
    <property type="match status" value="1"/>
</dbReference>
<name>A0ABQ4N7K6_9BACL</name>
<dbReference type="Pfam" id="PF04397">
    <property type="entry name" value="LytTR"/>
    <property type="match status" value="1"/>
</dbReference>
<dbReference type="PANTHER" id="PTHR37299:SF1">
    <property type="entry name" value="STAGE 0 SPORULATION PROTEIN A HOMOLOG"/>
    <property type="match status" value="1"/>
</dbReference>
<dbReference type="PANTHER" id="PTHR37299">
    <property type="entry name" value="TRANSCRIPTIONAL REGULATOR-RELATED"/>
    <property type="match status" value="1"/>
</dbReference>
<feature type="modified residue" description="4-aspartylphosphate" evidence="1">
    <location>
        <position position="54"/>
    </location>
</feature>
<keyword evidence="5" id="KW-1185">Reference proteome</keyword>
<proteinExistence type="predicted"/>
<dbReference type="PROSITE" id="PS50110">
    <property type="entry name" value="RESPONSE_REGULATORY"/>
    <property type="match status" value="1"/>
</dbReference>
<dbReference type="Proteomes" id="UP000680304">
    <property type="component" value="Unassembled WGS sequence"/>
</dbReference>
<reference evidence="4 5" key="1">
    <citation type="submission" date="2021-04" db="EMBL/GenBank/DDBJ databases">
        <title>Draft genome sequence of Paenibacillus cisolokensis, LC2-13A.</title>
        <authorList>
            <person name="Uke A."/>
            <person name="Chhe C."/>
            <person name="Baramee S."/>
            <person name="Kosugi A."/>
        </authorList>
    </citation>
    <scope>NUCLEOTIDE SEQUENCE [LARGE SCALE GENOMIC DNA]</scope>
    <source>
        <strain evidence="4 5">LC2-13A</strain>
    </source>
</reference>
<feature type="domain" description="HTH LytTR-type" evidence="3">
    <location>
        <begin position="143"/>
        <end position="248"/>
    </location>
</feature>
<comment type="caution">
    <text evidence="4">The sequence shown here is derived from an EMBL/GenBank/DDBJ whole genome shotgun (WGS) entry which is preliminary data.</text>
</comment>